<keyword evidence="4 7" id="KW-0812">Transmembrane</keyword>
<feature type="transmembrane region" description="Helical" evidence="7">
    <location>
        <begin position="83"/>
        <end position="101"/>
    </location>
</feature>
<proteinExistence type="predicted"/>
<dbReference type="PROSITE" id="PS00216">
    <property type="entry name" value="SUGAR_TRANSPORT_1"/>
    <property type="match status" value="1"/>
</dbReference>
<name>A0A6J6C7N5_9ZZZZ</name>
<evidence type="ECO:0000256" key="4">
    <source>
        <dbReference type="ARBA" id="ARBA00022692"/>
    </source>
</evidence>
<evidence type="ECO:0000259" key="8">
    <source>
        <dbReference type="PROSITE" id="PS50850"/>
    </source>
</evidence>
<dbReference type="GO" id="GO:0005886">
    <property type="term" value="C:plasma membrane"/>
    <property type="evidence" value="ECO:0007669"/>
    <property type="project" value="UniProtKB-SubCell"/>
</dbReference>
<accession>A0A6J6C7N5</accession>
<dbReference type="InterPro" id="IPR011701">
    <property type="entry name" value="MFS"/>
</dbReference>
<evidence type="ECO:0000313" key="9">
    <source>
        <dbReference type="EMBL" id="CAB4547266.1"/>
    </source>
</evidence>
<feature type="transmembrane region" description="Helical" evidence="7">
    <location>
        <begin position="113"/>
        <end position="131"/>
    </location>
</feature>
<keyword evidence="5 7" id="KW-1133">Transmembrane helix</keyword>
<dbReference type="SUPFAM" id="SSF103473">
    <property type="entry name" value="MFS general substrate transporter"/>
    <property type="match status" value="1"/>
</dbReference>
<dbReference type="Gene3D" id="1.20.1250.20">
    <property type="entry name" value="MFS general substrate transporter like domains"/>
    <property type="match status" value="1"/>
</dbReference>
<gene>
    <name evidence="9" type="ORF">UFOPK1506_00199</name>
</gene>
<evidence type="ECO:0000256" key="6">
    <source>
        <dbReference type="ARBA" id="ARBA00023136"/>
    </source>
</evidence>
<dbReference type="NCBIfam" id="TIGR00711">
    <property type="entry name" value="efflux_EmrB"/>
    <property type="match status" value="1"/>
</dbReference>
<feature type="transmembrane region" description="Helical" evidence="7">
    <location>
        <begin position="18"/>
        <end position="39"/>
    </location>
</feature>
<evidence type="ECO:0000256" key="7">
    <source>
        <dbReference type="SAM" id="Phobius"/>
    </source>
</evidence>
<dbReference type="AlphaFoldDB" id="A0A6J6C7N5"/>
<feature type="transmembrane region" description="Helical" evidence="7">
    <location>
        <begin position="368"/>
        <end position="388"/>
    </location>
</feature>
<feature type="transmembrane region" description="Helical" evidence="7">
    <location>
        <begin position="409"/>
        <end position="430"/>
    </location>
</feature>
<dbReference type="PRINTS" id="PR01036">
    <property type="entry name" value="TCRTETB"/>
</dbReference>
<keyword evidence="2" id="KW-0813">Transport</keyword>
<dbReference type="InterPro" id="IPR020846">
    <property type="entry name" value="MFS_dom"/>
</dbReference>
<evidence type="ECO:0000256" key="1">
    <source>
        <dbReference type="ARBA" id="ARBA00004651"/>
    </source>
</evidence>
<keyword evidence="3" id="KW-1003">Cell membrane</keyword>
<feature type="transmembrane region" description="Helical" evidence="7">
    <location>
        <begin position="307"/>
        <end position="325"/>
    </location>
</feature>
<dbReference type="InterPro" id="IPR004638">
    <property type="entry name" value="EmrB-like"/>
</dbReference>
<keyword evidence="6 7" id="KW-0472">Membrane</keyword>
<feature type="transmembrane region" description="Helical" evidence="7">
    <location>
        <begin position="442"/>
        <end position="468"/>
    </location>
</feature>
<feature type="transmembrane region" description="Helical" evidence="7">
    <location>
        <begin position="203"/>
        <end position="222"/>
    </location>
</feature>
<dbReference type="PANTHER" id="PTHR42718:SF46">
    <property type="entry name" value="BLR6921 PROTEIN"/>
    <property type="match status" value="1"/>
</dbReference>
<reference evidence="9" key="1">
    <citation type="submission" date="2020-05" db="EMBL/GenBank/DDBJ databases">
        <authorList>
            <person name="Chiriac C."/>
            <person name="Salcher M."/>
            <person name="Ghai R."/>
            <person name="Kavagutti S V."/>
        </authorList>
    </citation>
    <scope>NUCLEOTIDE SEQUENCE</scope>
</reference>
<evidence type="ECO:0000256" key="2">
    <source>
        <dbReference type="ARBA" id="ARBA00022448"/>
    </source>
</evidence>
<dbReference type="EMBL" id="CAEZSV010000020">
    <property type="protein sequence ID" value="CAB4547266.1"/>
    <property type="molecule type" value="Genomic_DNA"/>
</dbReference>
<dbReference type="CDD" id="cd17321">
    <property type="entry name" value="MFS_MMR_MDR_like"/>
    <property type="match status" value="1"/>
</dbReference>
<feature type="transmembrane region" description="Helical" evidence="7">
    <location>
        <begin position="51"/>
        <end position="71"/>
    </location>
</feature>
<protein>
    <submittedName>
        <fullName evidence="9">Unannotated protein</fullName>
    </submittedName>
</protein>
<dbReference type="Gene3D" id="1.20.1720.10">
    <property type="entry name" value="Multidrug resistance protein D"/>
    <property type="match status" value="1"/>
</dbReference>
<dbReference type="PROSITE" id="PS50850">
    <property type="entry name" value="MFS"/>
    <property type="match status" value="1"/>
</dbReference>
<evidence type="ECO:0000256" key="3">
    <source>
        <dbReference type="ARBA" id="ARBA00022475"/>
    </source>
</evidence>
<comment type="subcellular location">
    <subcellularLocation>
        <location evidence="1">Cell membrane</location>
        <topology evidence="1">Multi-pass membrane protein</topology>
    </subcellularLocation>
</comment>
<organism evidence="9">
    <name type="scientific">freshwater metagenome</name>
    <dbReference type="NCBI Taxonomy" id="449393"/>
    <lineage>
        <taxon>unclassified sequences</taxon>
        <taxon>metagenomes</taxon>
        <taxon>ecological metagenomes</taxon>
    </lineage>
</organism>
<dbReference type="PANTHER" id="PTHR42718">
    <property type="entry name" value="MAJOR FACILITATOR SUPERFAMILY MULTIDRUG TRANSPORTER MFSC"/>
    <property type="match status" value="1"/>
</dbReference>
<feature type="domain" description="Major facilitator superfamily (MFS) profile" evidence="8">
    <location>
        <begin position="17"/>
        <end position="472"/>
    </location>
</feature>
<feature type="transmembrane region" description="Helical" evidence="7">
    <location>
        <begin position="337"/>
        <end position="356"/>
    </location>
</feature>
<feature type="transmembrane region" description="Helical" evidence="7">
    <location>
        <begin position="234"/>
        <end position="252"/>
    </location>
</feature>
<dbReference type="GO" id="GO:0022857">
    <property type="term" value="F:transmembrane transporter activity"/>
    <property type="evidence" value="ECO:0007669"/>
    <property type="project" value="InterPro"/>
</dbReference>
<feature type="transmembrane region" description="Helical" evidence="7">
    <location>
        <begin position="169"/>
        <end position="191"/>
    </location>
</feature>
<sequence>MTTNNSAPVLPPDRWRTLFVIAIAQLMVVLDASIVNIAIPSAKADLGITDANQQWVVTAYTLAFGSLLLLGGRIADFVGRKKIFIIGLLGFAAASALGGIASTQELLFASRALQGVFGALLAPAALSIVSVTFTDPKERARAFGVYGAISGGGAAIGLILGGALTEYFSWRWCLGVNTPIALIAGLLAFKYVHESKAGGDHSYDLPGTLTACAGLFALVYGFNEAATKGWSANITIAFLVISAILLIAFFVIEKKVKNPLMPLRVLSERNRGGSYLGSLVVGAGLFSMFLFLGIYLQSVLGYTPLKAGFAFLPFTAGIIVFAGVASQLLPKVGPRPLMVPGLIAAAVGLLLLTQITPETSYVTHVLPALLIMSSGMALVFIPLSSTALHGVGNRDAGVASALINTSQQVGGSLGTALLNTVAATAATSYMTSNPGKLPTYGLTHGFTVAFTVSAALLVVGAIVLALFINIGKEAVVENEGGAVVH</sequence>
<feature type="transmembrane region" description="Helical" evidence="7">
    <location>
        <begin position="273"/>
        <end position="295"/>
    </location>
</feature>
<dbReference type="Pfam" id="PF07690">
    <property type="entry name" value="MFS_1"/>
    <property type="match status" value="1"/>
</dbReference>
<dbReference type="InterPro" id="IPR036259">
    <property type="entry name" value="MFS_trans_sf"/>
</dbReference>
<dbReference type="InterPro" id="IPR005829">
    <property type="entry name" value="Sugar_transporter_CS"/>
</dbReference>
<evidence type="ECO:0000256" key="5">
    <source>
        <dbReference type="ARBA" id="ARBA00022989"/>
    </source>
</evidence>
<feature type="transmembrane region" description="Helical" evidence="7">
    <location>
        <begin position="143"/>
        <end position="163"/>
    </location>
</feature>